<protein>
    <submittedName>
        <fullName evidence="2">Tetratricopeptide repeat protein</fullName>
    </submittedName>
</protein>
<evidence type="ECO:0000313" key="3">
    <source>
        <dbReference type="Proteomes" id="UP001595533"/>
    </source>
</evidence>
<dbReference type="RefSeq" id="WP_077410666.1">
    <property type="nucleotide sequence ID" value="NZ_JBHRTS010000005.1"/>
</dbReference>
<dbReference type="Gene3D" id="1.25.40.10">
    <property type="entry name" value="Tetratricopeptide repeat domain"/>
    <property type="match status" value="2"/>
</dbReference>
<dbReference type="InterPro" id="IPR011990">
    <property type="entry name" value="TPR-like_helical_dom_sf"/>
</dbReference>
<keyword evidence="3" id="KW-1185">Reference proteome</keyword>
<dbReference type="Pfam" id="PF13181">
    <property type="entry name" value="TPR_8"/>
    <property type="match status" value="1"/>
</dbReference>
<comment type="caution">
    <text evidence="2">The sequence shown here is derived from an EMBL/GenBank/DDBJ whole genome shotgun (WGS) entry which is preliminary data.</text>
</comment>
<evidence type="ECO:0000256" key="1">
    <source>
        <dbReference type="SAM" id="SignalP"/>
    </source>
</evidence>
<feature type="chain" id="PRO_5046949044" evidence="1">
    <location>
        <begin position="20"/>
        <end position="382"/>
    </location>
</feature>
<name>A0ABV7JCZ4_9GAMM</name>
<dbReference type="InterPro" id="IPR019734">
    <property type="entry name" value="TPR_rpt"/>
</dbReference>
<dbReference type="EMBL" id="JBHRTS010000005">
    <property type="protein sequence ID" value="MFC3194608.1"/>
    <property type="molecule type" value="Genomic_DNA"/>
</dbReference>
<proteinExistence type="predicted"/>
<feature type="signal peptide" evidence="1">
    <location>
        <begin position="1"/>
        <end position="19"/>
    </location>
</feature>
<keyword evidence="1" id="KW-0732">Signal</keyword>
<reference evidence="3" key="1">
    <citation type="journal article" date="2019" name="Int. J. Syst. Evol. Microbiol.">
        <title>The Global Catalogue of Microorganisms (GCM) 10K type strain sequencing project: providing services to taxonomists for standard genome sequencing and annotation.</title>
        <authorList>
            <consortium name="The Broad Institute Genomics Platform"/>
            <consortium name="The Broad Institute Genome Sequencing Center for Infectious Disease"/>
            <person name="Wu L."/>
            <person name="Ma J."/>
        </authorList>
    </citation>
    <scope>NUCLEOTIDE SEQUENCE [LARGE SCALE GENOMIC DNA]</scope>
    <source>
        <strain evidence="3">KCTC 42953</strain>
    </source>
</reference>
<organism evidence="2 3">
    <name type="scientific">Marinicella sediminis</name>
    <dbReference type="NCBI Taxonomy" id="1792834"/>
    <lineage>
        <taxon>Bacteria</taxon>
        <taxon>Pseudomonadati</taxon>
        <taxon>Pseudomonadota</taxon>
        <taxon>Gammaproteobacteria</taxon>
        <taxon>Lysobacterales</taxon>
        <taxon>Marinicellaceae</taxon>
        <taxon>Marinicella</taxon>
    </lineage>
</organism>
<dbReference type="SUPFAM" id="SSF48452">
    <property type="entry name" value="TPR-like"/>
    <property type="match status" value="2"/>
</dbReference>
<sequence length="382" mass="43025">MKNNWLLACLMVLSMQVEAQDQDNPDEVNHLELASLMLKDNNLERAERALGQVDLAEEGLDLQRFHVLTGLLKVRQGQHQPAIDAFQEAKKLGEVDAVIHVYLAQSAFALEQYQLAIEALGGAGDAVARIPSVYHMRAQSHWLLKQHEMALAVMDQASLIFTEDASFPQRKIFYLIELGLNSTAAELGQQYLEQHQAGATDYVAIGNALRASGNLILALRFLERAKLKFPQDADVSKALAATYISDQKFHAAAKLVHHLALTDNSLLSEAAELYRRAGQRHLALTLNSQIEDQETKFKQRLGLLIELENYEQAAAMEQDIKRVRVDQDEHIQYALAYALFKVGDYELAEQYLARITDTQLFQKAVEVRKIMADCADEPWRCQ</sequence>
<accession>A0ABV7JCZ4</accession>
<evidence type="ECO:0000313" key="2">
    <source>
        <dbReference type="EMBL" id="MFC3194608.1"/>
    </source>
</evidence>
<gene>
    <name evidence="2" type="ORF">ACFODZ_10205</name>
</gene>
<dbReference type="Proteomes" id="UP001595533">
    <property type="component" value="Unassembled WGS sequence"/>
</dbReference>